<evidence type="ECO:0008006" key="4">
    <source>
        <dbReference type="Google" id="ProtNLM"/>
    </source>
</evidence>
<feature type="transmembrane region" description="Helical" evidence="1">
    <location>
        <begin position="27"/>
        <end position="60"/>
    </location>
</feature>
<evidence type="ECO:0000313" key="2">
    <source>
        <dbReference type="EMBL" id="ROR93670.1"/>
    </source>
</evidence>
<keyword evidence="1" id="KW-0472">Membrane</keyword>
<evidence type="ECO:0000256" key="1">
    <source>
        <dbReference type="SAM" id="Phobius"/>
    </source>
</evidence>
<name>A0A3N2D1K8_9MICO</name>
<sequence>MPLPVVSQEVYVERQSPPFGVWLLAPFAGLLTALVVLPLSLAAAVALFAVVSVTIALLLLRSSSRIVVTDGTDPGLRAGPAYLEAWHIGDVVPLDRDQTRDVLGPGANALAYLAHRGWISTAVRVEVRDVEDPTPYWVVSTRRPLELASALDAVRPPLAD</sequence>
<keyword evidence="1" id="KW-0812">Transmembrane</keyword>
<evidence type="ECO:0000313" key="3">
    <source>
        <dbReference type="Proteomes" id="UP000275356"/>
    </source>
</evidence>
<dbReference type="Proteomes" id="UP000275356">
    <property type="component" value="Unassembled WGS sequence"/>
</dbReference>
<dbReference type="AlphaFoldDB" id="A0A3N2D1K8"/>
<dbReference type="EMBL" id="RKHQ01000002">
    <property type="protein sequence ID" value="ROR93670.1"/>
    <property type="molecule type" value="Genomic_DNA"/>
</dbReference>
<dbReference type="OrthoDB" id="3217020at2"/>
<gene>
    <name evidence="2" type="ORF">EDD28_3092</name>
</gene>
<proteinExistence type="predicted"/>
<keyword evidence="3" id="KW-1185">Reference proteome</keyword>
<protein>
    <recommendedName>
        <fullName evidence="4">DUF3093 family protein</fullName>
    </recommendedName>
</protein>
<dbReference type="InterPro" id="IPR021443">
    <property type="entry name" value="DUF3093"/>
</dbReference>
<accession>A0A3N2D1K8</accession>
<organism evidence="2 3">
    <name type="scientific">Salana multivorans</name>
    <dbReference type="NCBI Taxonomy" id="120377"/>
    <lineage>
        <taxon>Bacteria</taxon>
        <taxon>Bacillati</taxon>
        <taxon>Actinomycetota</taxon>
        <taxon>Actinomycetes</taxon>
        <taxon>Micrococcales</taxon>
        <taxon>Beutenbergiaceae</taxon>
        <taxon>Salana</taxon>
    </lineage>
</organism>
<comment type="caution">
    <text evidence="2">The sequence shown here is derived from an EMBL/GenBank/DDBJ whole genome shotgun (WGS) entry which is preliminary data.</text>
</comment>
<dbReference type="RefSeq" id="WP_123740594.1">
    <property type="nucleotide sequence ID" value="NZ_RKHQ01000002.1"/>
</dbReference>
<dbReference type="Pfam" id="PF11292">
    <property type="entry name" value="DUF3093"/>
    <property type="match status" value="1"/>
</dbReference>
<reference evidence="2 3" key="1">
    <citation type="submission" date="2018-11" db="EMBL/GenBank/DDBJ databases">
        <title>Sequencing the genomes of 1000 actinobacteria strains.</title>
        <authorList>
            <person name="Klenk H.-P."/>
        </authorList>
    </citation>
    <scope>NUCLEOTIDE SEQUENCE [LARGE SCALE GENOMIC DNA]</scope>
    <source>
        <strain evidence="2 3">DSM 13521</strain>
    </source>
</reference>
<keyword evidence="1" id="KW-1133">Transmembrane helix</keyword>